<organism evidence="1 2">
    <name type="scientific">Bacillus aerolatus</name>
    <dbReference type="NCBI Taxonomy" id="2653354"/>
    <lineage>
        <taxon>Bacteria</taxon>
        <taxon>Bacillati</taxon>
        <taxon>Bacillota</taxon>
        <taxon>Bacilli</taxon>
        <taxon>Bacillales</taxon>
        <taxon>Bacillaceae</taxon>
        <taxon>Bacillus</taxon>
    </lineage>
</organism>
<evidence type="ECO:0000313" key="1">
    <source>
        <dbReference type="EMBL" id="KAB7705031.1"/>
    </source>
</evidence>
<dbReference type="RefSeq" id="WP_152153714.1">
    <property type="nucleotide sequence ID" value="NZ_WEIO01000010.1"/>
</dbReference>
<reference evidence="1 2" key="1">
    <citation type="submission" date="2019-10" db="EMBL/GenBank/DDBJ databases">
        <title>Bacillus aerolatum sp. nov., isolated from bioaerosol of sport playgrounds.</title>
        <authorList>
            <person name="Chen P."/>
            <person name="Zhang G."/>
        </authorList>
    </citation>
    <scope>NUCLEOTIDE SEQUENCE [LARGE SCALE GENOMIC DNA]</scope>
    <source>
        <strain evidence="1 2">CX253</strain>
    </source>
</reference>
<gene>
    <name evidence="1" type="ORF">F9802_15850</name>
</gene>
<name>A0A6I1FCV5_9BACI</name>
<dbReference type="AlphaFoldDB" id="A0A6I1FCV5"/>
<evidence type="ECO:0000313" key="2">
    <source>
        <dbReference type="Proteomes" id="UP000429595"/>
    </source>
</evidence>
<sequence>MNESYWLKNARLECGFMRENGRVTGTITDLYHLLIEAGKVTKIVKAGSAVSISLPVKDAQGFLLLSSFI</sequence>
<accession>A0A6I1FCV5</accession>
<comment type="caution">
    <text evidence="1">The sequence shown here is derived from an EMBL/GenBank/DDBJ whole genome shotgun (WGS) entry which is preliminary data.</text>
</comment>
<proteinExistence type="predicted"/>
<keyword evidence="2" id="KW-1185">Reference proteome</keyword>
<protein>
    <submittedName>
        <fullName evidence="1">Uncharacterized protein</fullName>
    </submittedName>
</protein>
<dbReference type="EMBL" id="WEIO01000010">
    <property type="protein sequence ID" value="KAB7705031.1"/>
    <property type="molecule type" value="Genomic_DNA"/>
</dbReference>
<dbReference type="Proteomes" id="UP000429595">
    <property type="component" value="Unassembled WGS sequence"/>
</dbReference>